<dbReference type="GO" id="GO:0016192">
    <property type="term" value="P:vesicle-mediated transport"/>
    <property type="evidence" value="ECO:0007669"/>
    <property type="project" value="InterPro"/>
</dbReference>
<dbReference type="GO" id="GO:0006623">
    <property type="term" value="P:protein targeting to vacuole"/>
    <property type="evidence" value="ECO:0007669"/>
    <property type="project" value="InterPro"/>
</dbReference>
<dbReference type="PANTHER" id="PTHR13027">
    <property type="entry name" value="SAND PROTEIN-RELATED"/>
    <property type="match status" value="1"/>
</dbReference>
<reference evidence="4 5" key="1">
    <citation type="journal article" date="2021" name="MBio">
        <title>A New Model Trypanosomatid, Novymonas esmeraldas: Genomic Perception of Its 'Candidatus Pandoraea novymonadis' Endosymbiont.</title>
        <authorList>
            <person name="Zakharova A."/>
            <person name="Saura A."/>
            <person name="Butenko A."/>
            <person name="Podesvova L."/>
            <person name="Warmusova S."/>
            <person name="Kostygov A.Y."/>
            <person name="Nenarokova A."/>
            <person name="Lukes J."/>
            <person name="Opperdoes F.R."/>
            <person name="Yurchenko V."/>
        </authorList>
    </citation>
    <scope>NUCLEOTIDE SEQUENCE [LARGE SCALE GENOMIC DNA]</scope>
    <source>
        <strain evidence="4 5">E262AT.01</strain>
    </source>
</reference>
<feature type="transmembrane region" description="Helical" evidence="2">
    <location>
        <begin position="605"/>
        <end position="628"/>
    </location>
</feature>
<evidence type="ECO:0000313" key="5">
    <source>
        <dbReference type="Proteomes" id="UP001430356"/>
    </source>
</evidence>
<dbReference type="InterPro" id="IPR004353">
    <property type="entry name" value="Mon1"/>
</dbReference>
<dbReference type="EMBL" id="JAECZO010000081">
    <property type="protein sequence ID" value="KAK7196650.1"/>
    <property type="molecule type" value="Genomic_DNA"/>
</dbReference>
<dbReference type="PANTHER" id="PTHR13027:SF7">
    <property type="entry name" value="VACUOLAR FUSION PROTEIN MON1 HOMOLOG"/>
    <property type="match status" value="1"/>
</dbReference>
<dbReference type="Pfam" id="PF19037">
    <property type="entry name" value="Fuz_longin_2"/>
    <property type="match status" value="1"/>
</dbReference>
<evidence type="ECO:0000259" key="3">
    <source>
        <dbReference type="Pfam" id="PF19037"/>
    </source>
</evidence>
<comment type="caution">
    <text evidence="4">The sequence shown here is derived from an EMBL/GenBank/DDBJ whole genome shotgun (WGS) entry which is preliminary data.</text>
</comment>
<dbReference type="InterPro" id="IPR043971">
    <property type="entry name" value="FUZ/MON1/HPS1_longin_2"/>
</dbReference>
<proteinExistence type="predicted"/>
<feature type="region of interest" description="Disordered" evidence="1">
    <location>
        <begin position="72"/>
        <end position="91"/>
    </location>
</feature>
<keyword evidence="2" id="KW-0812">Transmembrane</keyword>
<dbReference type="Proteomes" id="UP001430356">
    <property type="component" value="Unassembled WGS sequence"/>
</dbReference>
<name>A0AAW0ESG2_9TRYP</name>
<protein>
    <submittedName>
        <fullName evidence="4">Trafficking protein Mon1</fullName>
    </submittedName>
</protein>
<organism evidence="4 5">
    <name type="scientific">Novymonas esmeraldas</name>
    <dbReference type="NCBI Taxonomy" id="1808958"/>
    <lineage>
        <taxon>Eukaryota</taxon>
        <taxon>Discoba</taxon>
        <taxon>Euglenozoa</taxon>
        <taxon>Kinetoplastea</taxon>
        <taxon>Metakinetoplastina</taxon>
        <taxon>Trypanosomatida</taxon>
        <taxon>Trypanosomatidae</taxon>
        <taxon>Novymonas</taxon>
    </lineage>
</organism>
<evidence type="ECO:0000256" key="2">
    <source>
        <dbReference type="SAM" id="Phobius"/>
    </source>
</evidence>
<evidence type="ECO:0000256" key="1">
    <source>
        <dbReference type="SAM" id="MobiDB-lite"/>
    </source>
</evidence>
<evidence type="ECO:0000313" key="4">
    <source>
        <dbReference type="EMBL" id="KAK7196650.1"/>
    </source>
</evidence>
<feature type="domain" description="FUZ/MON1/HPS1 second Longin" evidence="3">
    <location>
        <begin position="307"/>
        <end position="403"/>
    </location>
</feature>
<sequence length="645" mass="68969">MSLTHVASAVPATLDSGEVASHDPTEVLWRHARHLLVLTRAGKPVFSLHGDEQGLSPLCALLQVLLHMHDTHEDDDDHDEGGGGGAAARSSAKDELRQVVYYRSACASGEAGHEGDEEAPVQALTLFFSVQGELIYVMSIRSVAAAATGEASSGGGADPGECDAPPVARYCLAQLRHVHACMLLVLPTINALLAKTPALDVMSTYTSADRAALRELVDSYETELTYAVGAVASVALSVQTRQVVEDALLRCYRDCADAAVGPPAHQLFTFLYARDHLVAAVGPPETYAGAASSPPALEPATALCGALHVDDALLLYRYTRSLISRQVGEAWVPVCLPRFNSTGYLWCYAVNLTQHARDLRRQRGLSVWPRVWEAAAGRDVMLLHVSAAQDDFTALSRSTRRCVELLCAPAVGDNFFHRLEEELSGGAPAPLTELLSLARLSPSTACGRTGGVPLWYGLVLDGSGGTTPARPDRPSVAVRHLVESQPSPLLGIATAEDAKALRLLAVRYQAHLRATPVHAAAPSMLLVRHSSDVAVAVVLPTPATLTALARHYFSPQNPFCVPHHCDADAAHGDDVETVATSTRHGVSAAAWVDAVRALGAVELTAVFAAATPEALVWYWVAHVLFVAVRRRDRFLLRQLIGRPQR</sequence>
<keyword evidence="2" id="KW-1133">Transmembrane helix</keyword>
<keyword evidence="2" id="KW-0472">Membrane</keyword>
<accession>A0AAW0ESG2</accession>
<keyword evidence="5" id="KW-1185">Reference proteome</keyword>
<gene>
    <name evidence="4" type="ORF">NESM_000604000</name>
</gene>
<dbReference type="AlphaFoldDB" id="A0AAW0ESG2"/>